<keyword evidence="2" id="KW-1185">Reference proteome</keyword>
<reference evidence="2" key="1">
    <citation type="journal article" date="2012" name="Science">
        <title>The Paleozoic origin of enzymatic lignin decomposition reconstructed from 31 fungal genomes.</title>
        <authorList>
            <person name="Floudas D."/>
            <person name="Binder M."/>
            <person name="Riley R."/>
            <person name="Barry K."/>
            <person name="Blanchette R.A."/>
            <person name="Henrissat B."/>
            <person name="Martinez A.T."/>
            <person name="Otillar R."/>
            <person name="Spatafora J.W."/>
            <person name="Yadav J.S."/>
            <person name="Aerts A."/>
            <person name="Benoit I."/>
            <person name="Boyd A."/>
            <person name="Carlson A."/>
            <person name="Copeland A."/>
            <person name="Coutinho P.M."/>
            <person name="de Vries R.P."/>
            <person name="Ferreira P."/>
            <person name="Findley K."/>
            <person name="Foster B."/>
            <person name="Gaskell J."/>
            <person name="Glotzer D."/>
            <person name="Gorecki P."/>
            <person name="Heitman J."/>
            <person name="Hesse C."/>
            <person name="Hori C."/>
            <person name="Igarashi K."/>
            <person name="Jurgens J.A."/>
            <person name="Kallen N."/>
            <person name="Kersten P."/>
            <person name="Kohler A."/>
            <person name="Kuees U."/>
            <person name="Kumar T.K.A."/>
            <person name="Kuo A."/>
            <person name="LaButti K."/>
            <person name="Larrondo L.F."/>
            <person name="Lindquist E."/>
            <person name="Ling A."/>
            <person name="Lombard V."/>
            <person name="Lucas S."/>
            <person name="Lundell T."/>
            <person name="Martin R."/>
            <person name="McLaughlin D.J."/>
            <person name="Morgenstern I."/>
            <person name="Morin E."/>
            <person name="Murat C."/>
            <person name="Nagy L.G."/>
            <person name="Nolan M."/>
            <person name="Ohm R.A."/>
            <person name="Patyshakuliyeva A."/>
            <person name="Rokas A."/>
            <person name="Ruiz-Duenas F.J."/>
            <person name="Sabat G."/>
            <person name="Salamov A."/>
            <person name="Samejima M."/>
            <person name="Schmutz J."/>
            <person name="Slot J.C."/>
            <person name="St John F."/>
            <person name="Stenlid J."/>
            <person name="Sun H."/>
            <person name="Sun S."/>
            <person name="Syed K."/>
            <person name="Tsang A."/>
            <person name="Wiebenga A."/>
            <person name="Young D."/>
            <person name="Pisabarro A."/>
            <person name="Eastwood D.C."/>
            <person name="Martin F."/>
            <person name="Cullen D."/>
            <person name="Grigoriev I.V."/>
            <person name="Hibbett D.S."/>
        </authorList>
    </citation>
    <scope>NUCLEOTIDE SEQUENCE [LARGE SCALE GENOMIC DNA]</scope>
    <source>
        <strain evidence="2">RWD-64-598 SS2</strain>
    </source>
</reference>
<dbReference type="OMA" id="GTRWSKC"/>
<comment type="caution">
    <text evidence="1">The sequence shown here is derived from an EMBL/GenBank/DDBJ whole genome shotgun (WGS) entry which is preliminary data.</text>
</comment>
<organism evidence="1 2">
    <name type="scientific">Coniophora puteana (strain RWD-64-598)</name>
    <name type="common">Brown rot fungus</name>
    <dbReference type="NCBI Taxonomy" id="741705"/>
    <lineage>
        <taxon>Eukaryota</taxon>
        <taxon>Fungi</taxon>
        <taxon>Dikarya</taxon>
        <taxon>Basidiomycota</taxon>
        <taxon>Agaricomycotina</taxon>
        <taxon>Agaricomycetes</taxon>
        <taxon>Agaricomycetidae</taxon>
        <taxon>Boletales</taxon>
        <taxon>Coniophorineae</taxon>
        <taxon>Coniophoraceae</taxon>
        <taxon>Coniophora</taxon>
    </lineage>
</organism>
<dbReference type="KEGG" id="cput:CONPUDRAFT_82408"/>
<proteinExistence type="predicted"/>
<dbReference type="RefSeq" id="XP_007768831.1">
    <property type="nucleotide sequence ID" value="XM_007770641.1"/>
</dbReference>
<name>A0A5M3MR11_CONPW</name>
<gene>
    <name evidence="1" type="ORF">CONPUDRAFT_82408</name>
</gene>
<evidence type="ECO:0000313" key="1">
    <source>
        <dbReference type="EMBL" id="EIW81510.1"/>
    </source>
</evidence>
<evidence type="ECO:0000313" key="2">
    <source>
        <dbReference type="Proteomes" id="UP000053558"/>
    </source>
</evidence>
<dbReference type="GeneID" id="19210415"/>
<sequence length="93" mass="11265">MCQRVARGYRWTKCGHFQRQEVIAIVECQDARCARSVWHPKDCRWPECQHNPDWGDQIEYDTERIRDYCWACKSKFEREARERARQVESAVKS</sequence>
<dbReference type="Proteomes" id="UP000053558">
    <property type="component" value="Unassembled WGS sequence"/>
</dbReference>
<protein>
    <submittedName>
        <fullName evidence="1">Uncharacterized protein</fullName>
    </submittedName>
</protein>
<dbReference type="EMBL" id="JH711578">
    <property type="protein sequence ID" value="EIW81510.1"/>
    <property type="molecule type" value="Genomic_DNA"/>
</dbReference>
<dbReference type="OrthoDB" id="3132318at2759"/>
<accession>A0A5M3MR11</accession>
<dbReference type="AlphaFoldDB" id="A0A5M3MR11"/>